<keyword evidence="3" id="KW-0106">Calcium</keyword>
<dbReference type="SUPFAM" id="SSF103515">
    <property type="entry name" value="Autotransporter"/>
    <property type="match status" value="1"/>
</dbReference>
<dbReference type="Pfam" id="PF17963">
    <property type="entry name" value="Big_9"/>
    <property type="match status" value="2"/>
</dbReference>
<gene>
    <name evidence="7" type="ORF">QFW77_06735</name>
</gene>
<evidence type="ECO:0000256" key="1">
    <source>
        <dbReference type="ARBA" id="ARBA00022729"/>
    </source>
</evidence>
<evidence type="ECO:0000256" key="5">
    <source>
        <dbReference type="SAM" id="SignalP"/>
    </source>
</evidence>
<dbReference type="InterPro" id="IPR038081">
    <property type="entry name" value="CalX-like_sf"/>
</dbReference>
<feature type="chain" id="PRO_5046902242" evidence="5">
    <location>
        <begin position="38"/>
        <end position="1733"/>
    </location>
</feature>
<accession>A0ABT6J782</accession>
<keyword evidence="1 5" id="KW-0732">Signal</keyword>
<dbReference type="SUPFAM" id="SSF49313">
    <property type="entry name" value="Cadherin-like"/>
    <property type="match status" value="7"/>
</dbReference>
<evidence type="ECO:0000256" key="4">
    <source>
        <dbReference type="SAM" id="MobiDB-lite"/>
    </source>
</evidence>
<dbReference type="InterPro" id="IPR013783">
    <property type="entry name" value="Ig-like_fold"/>
</dbReference>
<keyword evidence="2" id="KW-0677">Repeat</keyword>
<dbReference type="InterPro" id="IPR036709">
    <property type="entry name" value="Autotransporte_beta_dom_sf"/>
</dbReference>
<dbReference type="Gene3D" id="2.40.128.130">
    <property type="entry name" value="Autotransporter beta-domain"/>
    <property type="match status" value="1"/>
</dbReference>
<dbReference type="Gene3D" id="2.60.40.10">
    <property type="entry name" value="Immunoglobulins"/>
    <property type="match status" value="8"/>
</dbReference>
<name>A0ABT6J782_9GAMM</name>
<dbReference type="PROSITE" id="PS51208">
    <property type="entry name" value="AUTOTRANSPORTER"/>
    <property type="match status" value="1"/>
</dbReference>
<sequence>MHQTTGFRPCGRGRARFARACAWLLAALLLWPALASAQSAYCPTLSATVANGGSVDIDVSTCDGPFDFGMSDPWPNGYEAQHGTVTIGPNSGGVQFVTYVHNGNAATSDTFYLEDNDGEIVTVNVTIEAPTSAIVVAPESLPTLTAGTAVSQTLTASGGIAPYTYSMATGALPAGLSLSSGGLLSGTPTQRGTYSFSVLVEDNVGDSTVKGYTGTVQDPSLTLTPATGTATQGVAFSQALATSGGVAPYSYLLETGTLPAGISISSAGVVSGTTAAAVGSYPVTLRVTDSSTGSGQYFELESYTLEVVALPSLSIDNVTLAEGDAGTKTADFTVSLDAPAGPGGVTFDIATADGTASAGSDYVARSLTGQTIPAGASTYTFAVQIDGDALNEPDETFFVNVTNVTGATVADAQGTGTIVNDDPQPSLAIDDVSVTEGNAGTVTATFTVALSAASGQTVTVGYATADGTATAGSDYAATSGTLTLTAGQTQGTVSVTVNGDTTPEPDETFSVGLSGATNASIADATGTGTILNDDVPVSVAPATLPSAAVAAAYSQVLSASGGSGPYTFAVTAGALPAGLALAPGGTLSGTPTAGGSFNFTVTATDSSAAPGPYLGSRAYTLTVAAATVTLPAASLPAGTRDEPYSAAVGPATGGTPGYTYAVTAGALPPGLSLTSAGALSGTPSVLGTFNFTVTATDSSTGTGPYSGSQAFSIAIADQVPVANAVTVTVGYGSTANPVALDITGGTPASVAVATAASNGTATASGTQIAYTPAAGFAGSDSFTYTATNASGTSAPATVTVTVSDPAIAVTSGALAATVGSAYSVDFNWNGGQAPYVNYQVLGLPAGLSVSATGSDSVTVSGTPAEAGTFALTVSAIDSSTGDGPFTAAETFNLTVAAPALALAPAGTTFVASYGQPFSQDFSASGGVGPYTYALSGTAVPGLAFSADGTLSGTPTTPGSYSFGITATDSGASGAGAPYSVTESYTVTVGNPAIVVAPATLPDGSAGQAYAATFAASGGVAPYAYTLAAGSLPDGLQLSAGGSLSGTPTASGSTAFTVLATDANGQSGASAYTLEIAVPTLAVGPATLPEGVVGSAYAQAVSASGGVAPYSFALGGGPLPAGLTLDAVTGALAGTPTETGSFAFTITATDSTSGTAGTGSAAYTLVVGLAAPEAADDTATTLGGSAVAIAVTANDSGTIDTLAIATAPEHGSVEIDGLEAVYTPAAAFSGTDSFRYTAAGPGGTSAPATVTVTVNPRPVALSRTVDVVAGTTVDVELTEGATGGPFTAATLIALAPAAAGSASIAGEGSGDDARYVLSFAADAAFSGQAGARFTLDNAHATSAEAVITFNVVQRPDPTRDPEVRALLEAQVAATRRFAGAQMDNFQQRMERLHRGGERAPRFSSQLGFSANRPQCVQPVGAAPGDACDHARHGIDAPGAAPEPVAGPASASAAPGAGGGMALWVGGAIRSGNHDGRGSAGTDFESDGVSVGADYRLSPAFALGAGLGWGRDDSEVGERDSRSEGEAWSVAAYGSYHPGETFFLDALLGYQTLSYDLQRRVTASGGLVHGARDGSQWFGSLSAGADIRLRDGLQLTPYARLDLSRARLDGYVEQGDDLYALRHGTMDVDTTTGNVGVRLDMRSQTSWGVFAPLLRMEYQHDFQGDTSATMGYADLLTGPLYRTTLDGFDRNRVMLGIGAMFGFDSGLSTRIEYRGAVGNGADRDHGLLLNIEKSY</sequence>
<dbReference type="PANTHER" id="PTHR37494:SF1">
    <property type="entry name" value="STAPHYLOCOCCUS AUREUS SURFACE PROTEIN A"/>
    <property type="match status" value="1"/>
</dbReference>
<protein>
    <submittedName>
        <fullName evidence="7">Ig domain-containing protein</fullName>
    </submittedName>
</protein>
<feature type="compositionally biased region" description="Low complexity" evidence="4">
    <location>
        <begin position="1435"/>
        <end position="1451"/>
    </location>
</feature>
<dbReference type="SUPFAM" id="SSF141072">
    <property type="entry name" value="CalX-like"/>
    <property type="match status" value="2"/>
</dbReference>
<dbReference type="Pfam" id="PF03160">
    <property type="entry name" value="Calx-beta"/>
    <property type="match status" value="2"/>
</dbReference>
<evidence type="ECO:0000256" key="3">
    <source>
        <dbReference type="ARBA" id="ARBA00022837"/>
    </source>
</evidence>
<dbReference type="EMBL" id="JARXRM010000025">
    <property type="protein sequence ID" value="MDH5822689.1"/>
    <property type="molecule type" value="Genomic_DNA"/>
</dbReference>
<evidence type="ECO:0000256" key="2">
    <source>
        <dbReference type="ARBA" id="ARBA00022737"/>
    </source>
</evidence>
<dbReference type="Gene3D" id="2.60.40.3440">
    <property type="match status" value="1"/>
</dbReference>
<keyword evidence="8" id="KW-1185">Reference proteome</keyword>
<dbReference type="RefSeq" id="WP_280573656.1">
    <property type="nucleotide sequence ID" value="NZ_JARXRM010000025.1"/>
</dbReference>
<dbReference type="InterPro" id="IPR003644">
    <property type="entry name" value="Calx_beta"/>
</dbReference>
<dbReference type="SMART" id="SM00869">
    <property type="entry name" value="Autotransporter"/>
    <property type="match status" value="1"/>
</dbReference>
<dbReference type="InterPro" id="IPR015919">
    <property type="entry name" value="Cadherin-like_sf"/>
</dbReference>
<dbReference type="InterPro" id="IPR005546">
    <property type="entry name" value="Autotransporte_beta"/>
</dbReference>
<reference evidence="7 8" key="1">
    <citation type="submission" date="2023-04" db="EMBL/GenBank/DDBJ databases">
        <title>Luteimonas endophyticus RD2P54.</title>
        <authorList>
            <person name="Sun J.-Q."/>
        </authorList>
    </citation>
    <scope>NUCLEOTIDE SEQUENCE [LARGE SCALE GENOMIC DNA]</scope>
    <source>
        <strain evidence="7 8">RD2P54</strain>
    </source>
</reference>
<comment type="caution">
    <text evidence="7">The sequence shown here is derived from an EMBL/GenBank/DDBJ whole genome shotgun (WGS) entry which is preliminary data.</text>
</comment>
<dbReference type="Pfam" id="PF05345">
    <property type="entry name" value="He_PIG"/>
    <property type="match status" value="8"/>
</dbReference>
<dbReference type="Gene3D" id="2.60.40.2030">
    <property type="match status" value="2"/>
</dbReference>
<feature type="signal peptide" evidence="5">
    <location>
        <begin position="1"/>
        <end position="37"/>
    </location>
</feature>
<evidence type="ECO:0000313" key="7">
    <source>
        <dbReference type="EMBL" id="MDH5822689.1"/>
    </source>
</evidence>
<dbReference type="SMART" id="SM00237">
    <property type="entry name" value="Calx_beta"/>
    <property type="match status" value="2"/>
</dbReference>
<evidence type="ECO:0000259" key="6">
    <source>
        <dbReference type="PROSITE" id="PS51208"/>
    </source>
</evidence>
<evidence type="ECO:0000313" key="8">
    <source>
        <dbReference type="Proteomes" id="UP001156940"/>
    </source>
</evidence>
<feature type="domain" description="Autotransporter" evidence="6">
    <location>
        <begin position="1454"/>
        <end position="1733"/>
    </location>
</feature>
<organism evidence="7 8">
    <name type="scientific">Luteimonas endophytica</name>
    <dbReference type="NCBI Taxonomy" id="3042023"/>
    <lineage>
        <taxon>Bacteria</taxon>
        <taxon>Pseudomonadati</taxon>
        <taxon>Pseudomonadota</taxon>
        <taxon>Gammaproteobacteria</taxon>
        <taxon>Lysobacterales</taxon>
        <taxon>Lysobacteraceae</taxon>
        <taxon>Luteimonas</taxon>
    </lineage>
</organism>
<proteinExistence type="predicted"/>
<dbReference type="Pfam" id="PF03797">
    <property type="entry name" value="Autotransporter"/>
    <property type="match status" value="1"/>
</dbReference>
<dbReference type="PANTHER" id="PTHR37494">
    <property type="entry name" value="HEMAGGLUTININ"/>
    <property type="match status" value="1"/>
</dbReference>
<feature type="region of interest" description="Disordered" evidence="4">
    <location>
        <begin position="1426"/>
        <end position="1451"/>
    </location>
</feature>
<dbReference type="Proteomes" id="UP001156940">
    <property type="component" value="Unassembled WGS sequence"/>
</dbReference>